<name>A0A0E9Q4H2_ANGAN</name>
<sequence length="36" mass="4460">MRRDIIKIINNNNIRQTDIELILIQYHSFNHVTYIF</sequence>
<dbReference type="EMBL" id="GBXM01097569">
    <property type="protein sequence ID" value="JAH11008.1"/>
    <property type="molecule type" value="Transcribed_RNA"/>
</dbReference>
<protein>
    <submittedName>
        <fullName evidence="1">Uncharacterized protein</fullName>
    </submittedName>
</protein>
<accession>A0A0E9Q4H2</accession>
<reference evidence="1" key="2">
    <citation type="journal article" date="2015" name="Fish Shellfish Immunol.">
        <title>Early steps in the European eel (Anguilla anguilla)-Vibrio vulnificus interaction in the gills: Role of the RtxA13 toxin.</title>
        <authorList>
            <person name="Callol A."/>
            <person name="Pajuelo D."/>
            <person name="Ebbesson L."/>
            <person name="Teles M."/>
            <person name="MacKenzie S."/>
            <person name="Amaro C."/>
        </authorList>
    </citation>
    <scope>NUCLEOTIDE SEQUENCE</scope>
</reference>
<organism evidence="1">
    <name type="scientific">Anguilla anguilla</name>
    <name type="common">European freshwater eel</name>
    <name type="synonym">Muraena anguilla</name>
    <dbReference type="NCBI Taxonomy" id="7936"/>
    <lineage>
        <taxon>Eukaryota</taxon>
        <taxon>Metazoa</taxon>
        <taxon>Chordata</taxon>
        <taxon>Craniata</taxon>
        <taxon>Vertebrata</taxon>
        <taxon>Euteleostomi</taxon>
        <taxon>Actinopterygii</taxon>
        <taxon>Neopterygii</taxon>
        <taxon>Teleostei</taxon>
        <taxon>Anguilliformes</taxon>
        <taxon>Anguillidae</taxon>
        <taxon>Anguilla</taxon>
    </lineage>
</organism>
<dbReference type="AlphaFoldDB" id="A0A0E9Q4H2"/>
<reference evidence="1" key="1">
    <citation type="submission" date="2014-11" db="EMBL/GenBank/DDBJ databases">
        <authorList>
            <person name="Amaro Gonzalez C."/>
        </authorList>
    </citation>
    <scope>NUCLEOTIDE SEQUENCE</scope>
</reference>
<proteinExistence type="predicted"/>
<evidence type="ECO:0000313" key="1">
    <source>
        <dbReference type="EMBL" id="JAH11008.1"/>
    </source>
</evidence>